<dbReference type="EMBL" id="ABYI02000023">
    <property type="protein sequence ID" value="EEG73692.1"/>
    <property type="molecule type" value="Genomic_DNA"/>
</dbReference>
<dbReference type="HOGENOM" id="CLU_1292550_0_0_9"/>
<dbReference type="InterPro" id="IPR013785">
    <property type="entry name" value="Aldolase_TIM"/>
</dbReference>
<accession>C0C2R8</accession>
<protein>
    <submittedName>
        <fullName evidence="1">Deoxyribose-phosphate aldolase</fullName>
    </submittedName>
</protein>
<proteinExistence type="predicted"/>
<dbReference type="SUPFAM" id="SSF51569">
    <property type="entry name" value="Aldolase"/>
    <property type="match status" value="1"/>
</dbReference>
<dbReference type="Proteomes" id="UP000004893">
    <property type="component" value="Unassembled WGS sequence"/>
</dbReference>
<evidence type="ECO:0000313" key="1">
    <source>
        <dbReference type="EMBL" id="EEG73692.1"/>
    </source>
</evidence>
<reference evidence="1" key="1">
    <citation type="submission" date="2009-02" db="EMBL/GenBank/DDBJ databases">
        <authorList>
            <person name="Fulton L."/>
            <person name="Clifton S."/>
            <person name="Fulton B."/>
            <person name="Xu J."/>
            <person name="Minx P."/>
            <person name="Pepin K.H."/>
            <person name="Johnson M."/>
            <person name="Bhonagiri V."/>
            <person name="Nash W.E."/>
            <person name="Mardis E.R."/>
            <person name="Wilson R.K."/>
        </authorList>
    </citation>
    <scope>NUCLEOTIDE SEQUENCE [LARGE SCALE GENOMIC DNA]</scope>
    <source>
        <strain evidence="1">DSM 15053</strain>
    </source>
</reference>
<dbReference type="Gene3D" id="3.20.20.70">
    <property type="entry name" value="Aldolase class I"/>
    <property type="match status" value="1"/>
</dbReference>
<dbReference type="AlphaFoldDB" id="C0C2R8"/>
<dbReference type="OrthoDB" id="2085264at2"/>
<keyword evidence="2" id="KW-1185">Reference proteome</keyword>
<gene>
    <name evidence="1" type="ORF">CLOHYLEM_06374</name>
</gene>
<comment type="caution">
    <text evidence="1">The sequence shown here is derived from an EMBL/GenBank/DDBJ whole genome shotgun (WGS) entry which is preliminary data.</text>
</comment>
<dbReference type="STRING" id="553973.CLOHYLEM_06374"/>
<evidence type="ECO:0000313" key="2">
    <source>
        <dbReference type="Proteomes" id="UP000004893"/>
    </source>
</evidence>
<organism evidence="1 2">
    <name type="scientific">[Clostridium] hylemonae DSM 15053</name>
    <dbReference type="NCBI Taxonomy" id="553973"/>
    <lineage>
        <taxon>Bacteria</taxon>
        <taxon>Bacillati</taxon>
        <taxon>Bacillota</taxon>
        <taxon>Clostridia</taxon>
        <taxon>Lachnospirales</taxon>
        <taxon>Lachnospiraceae</taxon>
    </lineage>
</organism>
<name>C0C2R8_9FIRM</name>
<sequence length="213" mass="23339">MKIILTNIPNYSVSDENCENLYYRAIDNKADAVLIGPSSMKTGERFKGRGVKTAVSISYPSGTAFPDLKAQEILDCEKLSGVADMYFVTAAAGYYMSGHEDNLREEMRLCVEAAKKPVYFITEAAEMTDECLEKMCRIACEEHVKGIVTSTAFMPYDIKRAGAADVSRLKAYGADQLETVAFGPFCAGEDVEEIQKAGADMMILNESCEIGNV</sequence>
<reference evidence="1" key="2">
    <citation type="submission" date="2013-06" db="EMBL/GenBank/DDBJ databases">
        <title>Draft genome sequence of Clostridium hylemonae (DSM 15053).</title>
        <authorList>
            <person name="Sudarsanam P."/>
            <person name="Ley R."/>
            <person name="Guruge J."/>
            <person name="Turnbaugh P.J."/>
            <person name="Mahowald M."/>
            <person name="Liep D."/>
            <person name="Gordon J."/>
        </authorList>
    </citation>
    <scope>NUCLEOTIDE SEQUENCE</scope>
    <source>
        <strain evidence="1">DSM 15053</strain>
    </source>
</reference>
<dbReference type="RefSeq" id="WP_006443735.1">
    <property type="nucleotide sequence ID" value="NZ_CP036524.1"/>
</dbReference>